<evidence type="ECO:0000256" key="2">
    <source>
        <dbReference type="ARBA" id="ARBA00022692"/>
    </source>
</evidence>
<feature type="transmembrane region" description="Helical" evidence="5">
    <location>
        <begin position="199"/>
        <end position="221"/>
    </location>
</feature>
<keyword evidence="4 5" id="KW-0472">Membrane</keyword>
<evidence type="ECO:0000256" key="1">
    <source>
        <dbReference type="ARBA" id="ARBA00004141"/>
    </source>
</evidence>
<feature type="transmembrane region" description="Helical" evidence="5">
    <location>
        <begin position="281"/>
        <end position="298"/>
    </location>
</feature>
<evidence type="ECO:0000256" key="3">
    <source>
        <dbReference type="ARBA" id="ARBA00022989"/>
    </source>
</evidence>
<sequence>MAWDSPSLPAASSAVVPSGPVLLGQLANGLSQAVEMHSGTKELTEAPRLALLGATENNDDQPMPCAFGNYVLLVTFVNNANYTVVLPTAHGYSVSLGGSGWFAGLIVAVALAPGLLSLPLAPRILRNGYKPGLAALVLLCAIGNACYGLGQLAGSLRLLVIGQALRALLLGACGPALVQHVVYACCGKNRRSAWTARQGNISFLGMGLGPVVAAALSKVSFKVGALSVDEYTAPGWFFCVVWLLMLLVLPLIPEPERRFGTEFVRPTSRERKCIAWPDGKTLWCLFSVIVTAGTVAVWETSAAIVTQRYFGWSVWITSLFIGAVFLSSMIGGELVRCLLKRRPSLHELDVTLTGLAMILICSSMLYNYLPSSQGPTRPYEVTYALGSILVMNAANYSRNYSVAMALRSAASVSNEMKDMAVGAQAASMMTGRSGGALLGMGLAAMPGGANASAGLVTGISGFCLLLLALPKLYSAIRKV</sequence>
<dbReference type="SUPFAM" id="SSF103473">
    <property type="entry name" value="MFS general substrate transporter"/>
    <property type="match status" value="1"/>
</dbReference>
<dbReference type="AlphaFoldDB" id="A0A813JXB4"/>
<organism evidence="6 7">
    <name type="scientific">Polarella glacialis</name>
    <name type="common">Dinoflagellate</name>
    <dbReference type="NCBI Taxonomy" id="89957"/>
    <lineage>
        <taxon>Eukaryota</taxon>
        <taxon>Sar</taxon>
        <taxon>Alveolata</taxon>
        <taxon>Dinophyceae</taxon>
        <taxon>Suessiales</taxon>
        <taxon>Suessiaceae</taxon>
        <taxon>Polarella</taxon>
    </lineage>
</organism>
<keyword evidence="3 5" id="KW-1133">Transmembrane helix</keyword>
<dbReference type="EMBL" id="CAJNNW010026962">
    <property type="protein sequence ID" value="CAE8688821.1"/>
    <property type="molecule type" value="Genomic_DNA"/>
</dbReference>
<proteinExistence type="predicted"/>
<feature type="transmembrane region" description="Helical" evidence="5">
    <location>
        <begin position="133"/>
        <end position="150"/>
    </location>
</feature>
<reference evidence="6" key="1">
    <citation type="submission" date="2021-02" db="EMBL/GenBank/DDBJ databases">
        <authorList>
            <person name="Dougan E. K."/>
            <person name="Rhodes N."/>
            <person name="Thang M."/>
            <person name="Chan C."/>
        </authorList>
    </citation>
    <scope>NUCLEOTIDE SEQUENCE</scope>
</reference>
<feature type="transmembrane region" description="Helical" evidence="5">
    <location>
        <begin position="350"/>
        <end position="369"/>
    </location>
</feature>
<keyword evidence="2 5" id="KW-0812">Transmembrane</keyword>
<dbReference type="InterPro" id="IPR036259">
    <property type="entry name" value="MFS_trans_sf"/>
</dbReference>
<evidence type="ECO:0000313" key="6">
    <source>
        <dbReference type="EMBL" id="CAE8688821.1"/>
    </source>
</evidence>
<evidence type="ECO:0008006" key="8">
    <source>
        <dbReference type="Google" id="ProtNLM"/>
    </source>
</evidence>
<protein>
    <recommendedName>
        <fullName evidence="8">Major facilitator superfamily (MFS) profile domain-containing protein</fullName>
    </recommendedName>
</protein>
<dbReference type="Proteomes" id="UP000626109">
    <property type="component" value="Unassembled WGS sequence"/>
</dbReference>
<gene>
    <name evidence="6" type="ORF">PGLA2088_LOCUS26154</name>
</gene>
<dbReference type="Gene3D" id="1.20.1250.20">
    <property type="entry name" value="MFS general substrate transporter like domains"/>
    <property type="match status" value="1"/>
</dbReference>
<evidence type="ECO:0000313" key="7">
    <source>
        <dbReference type="Proteomes" id="UP000626109"/>
    </source>
</evidence>
<comment type="caution">
    <text evidence="6">The sequence shown here is derived from an EMBL/GenBank/DDBJ whole genome shotgun (WGS) entry which is preliminary data.</text>
</comment>
<feature type="transmembrane region" description="Helical" evidence="5">
    <location>
        <begin position="233"/>
        <end position="252"/>
    </location>
</feature>
<feature type="transmembrane region" description="Helical" evidence="5">
    <location>
        <begin position="451"/>
        <end position="469"/>
    </location>
</feature>
<feature type="transmembrane region" description="Helical" evidence="5">
    <location>
        <begin position="101"/>
        <end position="121"/>
    </location>
</feature>
<evidence type="ECO:0000256" key="4">
    <source>
        <dbReference type="ARBA" id="ARBA00023136"/>
    </source>
</evidence>
<feature type="transmembrane region" description="Helical" evidence="5">
    <location>
        <begin position="310"/>
        <end position="330"/>
    </location>
</feature>
<dbReference type="PANTHER" id="PTHR23510">
    <property type="entry name" value="INNER MEMBRANE TRANSPORT PROTEIN YAJR"/>
    <property type="match status" value="1"/>
</dbReference>
<evidence type="ECO:0000256" key="5">
    <source>
        <dbReference type="SAM" id="Phobius"/>
    </source>
</evidence>
<name>A0A813JXB4_POLGL</name>
<feature type="transmembrane region" description="Helical" evidence="5">
    <location>
        <begin position="156"/>
        <end position="178"/>
    </location>
</feature>
<dbReference type="InterPro" id="IPR051068">
    <property type="entry name" value="MFS_Domain-Containing_Protein"/>
</dbReference>
<comment type="subcellular location">
    <subcellularLocation>
        <location evidence="1">Membrane</location>
        <topology evidence="1">Multi-pass membrane protein</topology>
    </subcellularLocation>
</comment>
<dbReference type="GO" id="GO:0016020">
    <property type="term" value="C:membrane"/>
    <property type="evidence" value="ECO:0007669"/>
    <property type="project" value="UniProtKB-SubCell"/>
</dbReference>
<dbReference type="PANTHER" id="PTHR23510:SF64">
    <property type="entry name" value="INNER MEMBRANE TRANSPORT PROTEIN YAJR"/>
    <property type="match status" value="1"/>
</dbReference>
<accession>A0A813JXB4</accession>